<evidence type="ECO:0000256" key="7">
    <source>
        <dbReference type="ARBA" id="ARBA00022801"/>
    </source>
</evidence>
<dbReference type="SMART" id="SM00898">
    <property type="entry name" value="Fapy_DNA_glyco"/>
    <property type="match status" value="1"/>
</dbReference>
<comment type="cofactor">
    <cofactor evidence="15">
        <name>Zn(2+)</name>
        <dbReference type="ChEBI" id="CHEBI:29105"/>
    </cofactor>
    <text evidence="15">Binds 1 zinc ion per subunit.</text>
</comment>
<dbReference type="InterPro" id="IPR010979">
    <property type="entry name" value="Ribosomal_uS13-like_H2TH"/>
</dbReference>
<evidence type="ECO:0000256" key="5">
    <source>
        <dbReference type="ARBA" id="ARBA00022763"/>
    </source>
</evidence>
<keyword evidence="13 15" id="KW-0326">Glycosidase</keyword>
<dbReference type="EC" id="4.2.99.18" evidence="15"/>
<evidence type="ECO:0000256" key="3">
    <source>
        <dbReference type="ARBA" id="ARBA00011245"/>
    </source>
</evidence>
<dbReference type="PROSITE" id="PS01242">
    <property type="entry name" value="ZF_FPG_1"/>
    <property type="match status" value="1"/>
</dbReference>
<dbReference type="InterPro" id="IPR035937">
    <property type="entry name" value="FPG_N"/>
</dbReference>
<keyword evidence="8 15" id="KW-0862">Zinc</keyword>
<dbReference type="FunFam" id="1.10.8.50:FF:000003">
    <property type="entry name" value="Formamidopyrimidine-DNA glycosylase"/>
    <property type="match status" value="1"/>
</dbReference>
<evidence type="ECO:0000313" key="19">
    <source>
        <dbReference type="Proteomes" id="UP000516349"/>
    </source>
</evidence>
<feature type="domain" description="FPG-type" evidence="16">
    <location>
        <begin position="240"/>
        <end position="274"/>
    </location>
</feature>
<proteinExistence type="inferred from homology"/>
<evidence type="ECO:0000256" key="11">
    <source>
        <dbReference type="ARBA" id="ARBA00023239"/>
    </source>
</evidence>
<dbReference type="EMBL" id="CP060244">
    <property type="protein sequence ID" value="QNT78950.1"/>
    <property type="molecule type" value="Genomic_DNA"/>
</dbReference>
<comment type="caution">
    <text evidence="15">Lacks conserved residue(s) required for the propagation of feature annotation.</text>
</comment>
<dbReference type="SUPFAM" id="SSF81624">
    <property type="entry name" value="N-terminal domain of MutM-like DNA repair proteins"/>
    <property type="match status" value="1"/>
</dbReference>
<dbReference type="SUPFAM" id="SSF46946">
    <property type="entry name" value="S13-like H2TH domain"/>
    <property type="match status" value="1"/>
</dbReference>
<keyword evidence="9 15" id="KW-0238">DNA-binding</keyword>
<feature type="active site" description="Proton donor" evidence="15">
    <location>
        <position position="3"/>
    </location>
</feature>
<dbReference type="InterPro" id="IPR000214">
    <property type="entry name" value="Znf_DNA_glyclase/AP_lyase"/>
</dbReference>
<comment type="subunit">
    <text evidence="3 15">Monomer.</text>
</comment>
<keyword evidence="5 15" id="KW-0227">DNA damage</keyword>
<feature type="binding site" evidence="15">
    <location>
        <position position="112"/>
    </location>
    <ligand>
        <name>DNA</name>
        <dbReference type="ChEBI" id="CHEBI:16991"/>
    </ligand>
</feature>
<keyword evidence="10 15" id="KW-0234">DNA repair</keyword>
<dbReference type="CDD" id="cd08966">
    <property type="entry name" value="EcFpg-like_N"/>
    <property type="match status" value="1"/>
</dbReference>
<gene>
    <name evidence="15 18" type="primary">mutM</name>
    <name evidence="15" type="synonym">fpg</name>
    <name evidence="18" type="ORF">JGUZn3_17320</name>
</gene>
<comment type="catalytic activity">
    <reaction evidence="14 15">
        <text>2'-deoxyribonucleotide-(2'-deoxyribose 5'-phosphate)-2'-deoxyribonucleotide-DNA = a 3'-end 2'-deoxyribonucleotide-(2,3-dehydro-2,3-deoxyribose 5'-phosphate)-DNA + a 5'-end 5'-phospho-2'-deoxyribonucleoside-DNA + H(+)</text>
        <dbReference type="Rhea" id="RHEA:66592"/>
        <dbReference type="Rhea" id="RHEA-COMP:13180"/>
        <dbReference type="Rhea" id="RHEA-COMP:16897"/>
        <dbReference type="Rhea" id="RHEA-COMP:17067"/>
        <dbReference type="ChEBI" id="CHEBI:15378"/>
        <dbReference type="ChEBI" id="CHEBI:136412"/>
        <dbReference type="ChEBI" id="CHEBI:157695"/>
        <dbReference type="ChEBI" id="CHEBI:167181"/>
        <dbReference type="EC" id="4.2.99.18"/>
    </reaction>
</comment>
<evidence type="ECO:0000256" key="14">
    <source>
        <dbReference type="ARBA" id="ARBA00044632"/>
    </source>
</evidence>
<dbReference type="HAMAP" id="MF_00103">
    <property type="entry name" value="Fapy_DNA_glycosyl"/>
    <property type="match status" value="1"/>
</dbReference>
<evidence type="ECO:0000256" key="9">
    <source>
        <dbReference type="ARBA" id="ARBA00023125"/>
    </source>
</evidence>
<evidence type="ECO:0000256" key="6">
    <source>
        <dbReference type="ARBA" id="ARBA00022771"/>
    </source>
</evidence>
<dbReference type="Proteomes" id="UP000516349">
    <property type="component" value="Chromosome"/>
</dbReference>
<feature type="binding site" evidence="15">
    <location>
        <position position="93"/>
    </location>
    <ligand>
        <name>DNA</name>
        <dbReference type="ChEBI" id="CHEBI:16991"/>
    </ligand>
</feature>
<dbReference type="AlphaFoldDB" id="A0A7H1NT40"/>
<evidence type="ECO:0000256" key="1">
    <source>
        <dbReference type="ARBA" id="ARBA00001668"/>
    </source>
</evidence>
<feature type="domain" description="Formamidopyrimidine-DNA glycosylase catalytic" evidence="17">
    <location>
        <begin position="2"/>
        <end position="115"/>
    </location>
</feature>
<protein>
    <recommendedName>
        <fullName evidence="15">Formamidopyrimidine-DNA glycosylase</fullName>
        <shortName evidence="15">Fapy-DNA glycosylase</shortName>
        <ecNumber evidence="15">3.2.2.23</ecNumber>
    </recommendedName>
    <alternativeName>
        <fullName evidence="15">DNA-(apurinic or apyrimidinic site) lyase MutM</fullName>
        <shortName evidence="15">AP lyase MutM</shortName>
        <ecNumber evidence="15">4.2.99.18</ecNumber>
    </alternativeName>
</protein>
<dbReference type="Pfam" id="PF06831">
    <property type="entry name" value="H2TH"/>
    <property type="match status" value="1"/>
</dbReference>
<organism evidence="18 19">
    <name type="scientific">Entomobacter blattae</name>
    <dbReference type="NCBI Taxonomy" id="2762277"/>
    <lineage>
        <taxon>Bacteria</taxon>
        <taxon>Pseudomonadati</taxon>
        <taxon>Pseudomonadota</taxon>
        <taxon>Alphaproteobacteria</taxon>
        <taxon>Acetobacterales</taxon>
        <taxon>Acetobacteraceae</taxon>
        <taxon>Entomobacter</taxon>
    </lineage>
</organism>
<evidence type="ECO:0000256" key="13">
    <source>
        <dbReference type="ARBA" id="ARBA00023295"/>
    </source>
</evidence>
<dbReference type="GO" id="GO:0140078">
    <property type="term" value="F:class I DNA-(apurinic or apyrimidinic site) endonuclease activity"/>
    <property type="evidence" value="ECO:0007669"/>
    <property type="project" value="UniProtKB-EC"/>
</dbReference>
<dbReference type="InterPro" id="IPR020629">
    <property type="entry name" value="FPG_Glyclase"/>
</dbReference>
<dbReference type="GO" id="GO:0008270">
    <property type="term" value="F:zinc ion binding"/>
    <property type="evidence" value="ECO:0007669"/>
    <property type="project" value="UniProtKB-UniRule"/>
</dbReference>
<reference evidence="18 19" key="1">
    <citation type="submission" date="2020-08" db="EMBL/GenBank/DDBJ databases">
        <title>Complete genome sequence of Entomobacter blattae G55GP.</title>
        <authorList>
            <person name="Poehlein A."/>
            <person name="Guzman J."/>
            <person name="Daniel R."/>
            <person name="Vilcinskas A."/>
        </authorList>
    </citation>
    <scope>NUCLEOTIDE SEQUENCE [LARGE SCALE GENOMIC DNA]</scope>
    <source>
        <strain evidence="18 19">G55GP</strain>
    </source>
</reference>
<dbReference type="RefSeq" id="WP_203413165.1">
    <property type="nucleotide sequence ID" value="NZ_CP060244.1"/>
</dbReference>
<dbReference type="SUPFAM" id="SSF57716">
    <property type="entry name" value="Glucocorticoid receptor-like (DNA-binding domain)"/>
    <property type="match status" value="1"/>
</dbReference>
<keyword evidence="6 15" id="KW-0863">Zinc-finger</keyword>
<evidence type="ECO:0000256" key="2">
    <source>
        <dbReference type="ARBA" id="ARBA00009409"/>
    </source>
</evidence>
<comment type="function">
    <text evidence="15">Involved in base excision repair of DNA damaged by oxidation or by mutagenic agents. Acts as DNA glycosylase that recognizes and removes damaged bases. Has a preference for oxidized purines, such as 7,8-dihydro-8-oxoguanine (8-oxoG). Has AP (apurinic/apyrimidinic) lyase activity and introduces nicks in the DNA strand. Cleaves the DNA backbone by beta-delta elimination to generate a single-strand break at the site of the removed base with both 3'- and 5'-phosphates.</text>
</comment>
<dbReference type="KEGG" id="ebla:JGUZn3_17320"/>
<evidence type="ECO:0000259" key="16">
    <source>
        <dbReference type="PROSITE" id="PS51066"/>
    </source>
</evidence>
<keyword evidence="4 15" id="KW-0479">Metal-binding</keyword>
<keyword evidence="11 15" id="KW-0456">Lyase</keyword>
<dbReference type="NCBIfam" id="NF002211">
    <property type="entry name" value="PRK01103.1"/>
    <property type="match status" value="1"/>
</dbReference>
<evidence type="ECO:0000256" key="8">
    <source>
        <dbReference type="ARBA" id="ARBA00022833"/>
    </source>
</evidence>
<dbReference type="InterPro" id="IPR015886">
    <property type="entry name" value="H2TH_FPG"/>
</dbReference>
<dbReference type="NCBIfam" id="TIGR00577">
    <property type="entry name" value="fpg"/>
    <property type="match status" value="1"/>
</dbReference>
<evidence type="ECO:0000256" key="12">
    <source>
        <dbReference type="ARBA" id="ARBA00023268"/>
    </source>
</evidence>
<dbReference type="Pfam" id="PF06827">
    <property type="entry name" value="zf-FPG_IleRS"/>
    <property type="match status" value="1"/>
</dbReference>
<dbReference type="PANTHER" id="PTHR22993:SF9">
    <property type="entry name" value="FORMAMIDOPYRIMIDINE-DNA GLYCOSYLASE"/>
    <property type="match status" value="1"/>
</dbReference>
<evidence type="ECO:0000256" key="4">
    <source>
        <dbReference type="ARBA" id="ARBA00022723"/>
    </source>
</evidence>
<evidence type="ECO:0000259" key="17">
    <source>
        <dbReference type="PROSITE" id="PS51068"/>
    </source>
</evidence>
<dbReference type="InterPro" id="IPR015887">
    <property type="entry name" value="DNA_glyclase_Znf_dom_DNA_BS"/>
</dbReference>
<comment type="catalytic activity">
    <reaction evidence="1 15">
        <text>Hydrolysis of DNA containing ring-opened 7-methylguanine residues, releasing 2,6-diamino-4-hydroxy-5-(N-methyl)formamidopyrimidine.</text>
        <dbReference type="EC" id="3.2.2.23"/>
    </reaction>
</comment>
<dbReference type="GO" id="GO:0003684">
    <property type="term" value="F:damaged DNA binding"/>
    <property type="evidence" value="ECO:0007669"/>
    <property type="project" value="InterPro"/>
</dbReference>
<dbReference type="EC" id="3.2.2.23" evidence="15"/>
<feature type="active site" description="Proton donor; for delta-elimination activity" evidence="15">
    <location>
        <position position="264"/>
    </location>
</feature>
<dbReference type="Gene3D" id="1.10.8.50">
    <property type="match status" value="1"/>
</dbReference>
<dbReference type="InterPro" id="IPR012319">
    <property type="entry name" value="FPG_cat"/>
</dbReference>
<dbReference type="GO" id="GO:0006284">
    <property type="term" value="P:base-excision repair"/>
    <property type="evidence" value="ECO:0007669"/>
    <property type="project" value="InterPro"/>
</dbReference>
<feature type="active site" description="Proton donor; for beta-elimination activity" evidence="15">
    <location>
        <position position="58"/>
    </location>
</feature>
<accession>A0A7H1NT40</accession>
<dbReference type="Gene3D" id="3.20.190.10">
    <property type="entry name" value="MutM-like, N-terminal"/>
    <property type="match status" value="1"/>
</dbReference>
<keyword evidence="19" id="KW-1185">Reference proteome</keyword>
<dbReference type="Pfam" id="PF01149">
    <property type="entry name" value="Fapy_DNA_glyco"/>
    <property type="match status" value="1"/>
</dbReference>
<dbReference type="GO" id="GO:0034039">
    <property type="term" value="F:8-oxo-7,8-dihydroguanine DNA N-glycosylase activity"/>
    <property type="evidence" value="ECO:0007669"/>
    <property type="project" value="TreeGrafter"/>
</dbReference>
<name>A0A7H1NT40_9PROT</name>
<evidence type="ECO:0000256" key="15">
    <source>
        <dbReference type="HAMAP-Rule" id="MF_00103"/>
    </source>
</evidence>
<feature type="active site" description="Schiff-base intermediate with DNA" evidence="15">
    <location>
        <position position="2"/>
    </location>
</feature>
<evidence type="ECO:0000256" key="10">
    <source>
        <dbReference type="ARBA" id="ARBA00023204"/>
    </source>
</evidence>
<evidence type="ECO:0000313" key="18">
    <source>
        <dbReference type="EMBL" id="QNT78950.1"/>
    </source>
</evidence>
<keyword evidence="12 15" id="KW-0511">Multifunctional enzyme</keyword>
<dbReference type="InterPro" id="IPR010663">
    <property type="entry name" value="Znf_FPG/IleRS"/>
</dbReference>
<dbReference type="PROSITE" id="PS51068">
    <property type="entry name" value="FPG_CAT"/>
    <property type="match status" value="1"/>
</dbReference>
<dbReference type="PANTHER" id="PTHR22993">
    <property type="entry name" value="FORMAMIDOPYRIMIDINE-DNA GLYCOSYLASE"/>
    <property type="match status" value="1"/>
</dbReference>
<dbReference type="PROSITE" id="PS51066">
    <property type="entry name" value="ZF_FPG_2"/>
    <property type="match status" value="1"/>
</dbReference>
<keyword evidence="7 15" id="KW-0378">Hydrolase</keyword>
<comment type="similarity">
    <text evidence="2 15">Belongs to the FPG family.</text>
</comment>
<dbReference type="SMART" id="SM01232">
    <property type="entry name" value="H2TH"/>
    <property type="match status" value="1"/>
</dbReference>
<sequence length="275" mass="30751">MPELPEVETIMRGMAQSLSGHCIQSVTVRRADLRKPFPANLKECLEGSSILGFTRRAKYICMNLSHSWTLLLHLGMSGRVLLKSRPLDIITPHEHLSFETKEGIHFSLIDPRRFGIVDLAKTGLEGDHPLLRHLGKEPFDPTFTVEYFHQKLSRHKAAIKSVLLDQRVVAGLGNIYVNEALFVAKISPFKAASSLKSYEVKKLKAALQAVLAQAIEAGGSSLRDYVKADGSMGYFQKEWKVYGCKDALCKHCGTVIESRFLAGRSTFYCRNCQKV</sequence>